<feature type="domain" description="PPIase FKBP-type" evidence="8">
    <location>
        <begin position="53"/>
        <end position="137"/>
    </location>
</feature>
<dbReference type="InterPro" id="IPR001179">
    <property type="entry name" value="PPIase_FKBP_dom"/>
</dbReference>
<comment type="catalytic activity">
    <reaction evidence="1 5 6">
        <text>[protein]-peptidylproline (omega=180) = [protein]-peptidylproline (omega=0)</text>
        <dbReference type="Rhea" id="RHEA:16237"/>
        <dbReference type="Rhea" id="RHEA-COMP:10747"/>
        <dbReference type="Rhea" id="RHEA-COMP:10748"/>
        <dbReference type="ChEBI" id="CHEBI:83833"/>
        <dbReference type="ChEBI" id="CHEBI:83834"/>
        <dbReference type="EC" id="5.2.1.8"/>
    </reaction>
</comment>
<evidence type="ECO:0000256" key="5">
    <source>
        <dbReference type="PROSITE-ProRule" id="PRU00277"/>
    </source>
</evidence>
<dbReference type="InterPro" id="IPR046357">
    <property type="entry name" value="PPIase_dom_sf"/>
</dbReference>
<evidence type="ECO:0000256" key="2">
    <source>
        <dbReference type="ARBA" id="ARBA00006577"/>
    </source>
</evidence>
<evidence type="ECO:0000256" key="4">
    <source>
        <dbReference type="ARBA" id="ARBA00023235"/>
    </source>
</evidence>
<evidence type="ECO:0000256" key="6">
    <source>
        <dbReference type="RuleBase" id="RU003915"/>
    </source>
</evidence>
<dbReference type="GO" id="GO:0003755">
    <property type="term" value="F:peptidyl-prolyl cis-trans isomerase activity"/>
    <property type="evidence" value="ECO:0007669"/>
    <property type="project" value="UniProtKB-UniRule"/>
</dbReference>
<dbReference type="EC" id="5.2.1.8" evidence="6"/>
<proteinExistence type="inferred from homology"/>
<evidence type="ECO:0000313" key="9">
    <source>
        <dbReference type="EMBL" id="PUE04792.1"/>
    </source>
</evidence>
<feature type="compositionally biased region" description="Basic residues" evidence="7">
    <location>
        <begin position="15"/>
        <end position="33"/>
    </location>
</feature>
<evidence type="ECO:0000256" key="3">
    <source>
        <dbReference type="ARBA" id="ARBA00023110"/>
    </source>
</evidence>
<comment type="similarity">
    <text evidence="2 6">Belongs to the FKBP-type PPIase family.</text>
</comment>
<protein>
    <recommendedName>
        <fullName evidence="6">Peptidyl-prolyl cis-trans isomerase</fullName>
        <ecNumber evidence="6">5.2.1.8</ecNumber>
    </recommendedName>
</protein>
<keyword evidence="4 5" id="KW-0413">Isomerase</keyword>
<dbReference type="PROSITE" id="PS50059">
    <property type="entry name" value="FKBP_PPIASE"/>
    <property type="match status" value="1"/>
</dbReference>
<dbReference type="Pfam" id="PF00254">
    <property type="entry name" value="FKBP_C"/>
    <property type="match status" value="1"/>
</dbReference>
<dbReference type="PANTHER" id="PTHR47861:SF4">
    <property type="entry name" value="FKBP-TYPE 16 KDA PEPTIDYL-PROLYL CIS-TRANS ISOMERASE"/>
    <property type="match status" value="1"/>
</dbReference>
<dbReference type="Gene3D" id="3.10.50.40">
    <property type="match status" value="1"/>
</dbReference>
<reference evidence="9 10" key="1">
    <citation type="submission" date="2018-01" db="EMBL/GenBank/DDBJ databases">
        <title>Novel co-symbiosis in the lucinid bivalve Phacoides pectinatus.</title>
        <authorList>
            <person name="Lim S.J."/>
            <person name="Davis B.G."/>
            <person name="Gill D.E."/>
            <person name="Engel A.S."/>
            <person name="Anderson L.C."/>
            <person name="Campbell B.J."/>
        </authorList>
    </citation>
    <scope>NUCLEOTIDE SEQUENCE [LARGE SCALE GENOMIC DNA]</scope>
    <source>
        <strain evidence="9">N3_P5</strain>
    </source>
</reference>
<dbReference type="Proteomes" id="UP000250928">
    <property type="component" value="Unassembled WGS sequence"/>
</dbReference>
<evidence type="ECO:0000313" key="10">
    <source>
        <dbReference type="Proteomes" id="UP000250928"/>
    </source>
</evidence>
<keyword evidence="3 5" id="KW-0697">Rotamase</keyword>
<evidence type="ECO:0000256" key="7">
    <source>
        <dbReference type="SAM" id="MobiDB-lite"/>
    </source>
</evidence>
<dbReference type="AlphaFoldDB" id="A0A6N4E4M8"/>
<dbReference type="PANTHER" id="PTHR47861">
    <property type="entry name" value="FKBP-TYPE PEPTIDYL-PROLYL CIS-TRANS ISOMERASE SLYD"/>
    <property type="match status" value="1"/>
</dbReference>
<comment type="caution">
    <text evidence="9">The sequence shown here is derived from an EMBL/GenBank/DDBJ whole genome shotgun (WGS) entry which is preliminary data.</text>
</comment>
<evidence type="ECO:0000259" key="8">
    <source>
        <dbReference type="PROSITE" id="PS50059"/>
    </source>
</evidence>
<organism evidence="9 10">
    <name type="scientific">Candidatus Sedimenticola endophacoides</name>
    <dbReference type="NCBI Taxonomy" id="2548426"/>
    <lineage>
        <taxon>Bacteria</taxon>
        <taxon>Pseudomonadati</taxon>
        <taxon>Pseudomonadota</taxon>
        <taxon>Gammaproteobacteria</taxon>
        <taxon>Chromatiales</taxon>
        <taxon>Sedimenticolaceae</taxon>
        <taxon>Sedimenticola</taxon>
    </lineage>
</organism>
<gene>
    <name evidence="9" type="ORF">C3L24_02510</name>
</gene>
<name>A0A6N4E4M8_9GAMM</name>
<dbReference type="EMBL" id="PQCO01000110">
    <property type="protein sequence ID" value="PUE04792.1"/>
    <property type="molecule type" value="Genomic_DNA"/>
</dbReference>
<sequence>MHGAQRPGATGARPRTGRRPRPRPAGAARHRQPLNRPPAARTMNDNNQEIVPGSRVTLHLALATDDGFEALSTFGEEPATIVLGDGQLTDGLELALYGCRAGERQSVLLHPEQAFGPRDEGKVQTMRRDTFPAGMDLERGLVVAFAAPNGTEVAGIVLELDGQEVTVDFNHPLAGRDTLFRFEILEVRPPSAANRE</sequence>
<feature type="region of interest" description="Disordered" evidence="7">
    <location>
        <begin position="1"/>
        <end position="46"/>
    </location>
</feature>
<evidence type="ECO:0000256" key="1">
    <source>
        <dbReference type="ARBA" id="ARBA00000971"/>
    </source>
</evidence>
<feature type="compositionally biased region" description="Low complexity" evidence="7">
    <location>
        <begin position="1"/>
        <end position="14"/>
    </location>
</feature>
<accession>A0A6N4E4M8</accession>
<dbReference type="SUPFAM" id="SSF54534">
    <property type="entry name" value="FKBP-like"/>
    <property type="match status" value="1"/>
</dbReference>